<dbReference type="RefSeq" id="WP_142023766.1">
    <property type="nucleotide sequence ID" value="NZ_VFQE01000001.1"/>
</dbReference>
<dbReference type="PANTHER" id="PTHR43798:SF5">
    <property type="entry name" value="MONOACYLGLYCEROL LIPASE ABHD6"/>
    <property type="match status" value="1"/>
</dbReference>
<dbReference type="AlphaFoldDB" id="A0A543PA60"/>
<name>A0A543PA60_9ACTN</name>
<accession>A0A543PA60</accession>
<dbReference type="GO" id="GO:0016020">
    <property type="term" value="C:membrane"/>
    <property type="evidence" value="ECO:0007669"/>
    <property type="project" value="TreeGrafter"/>
</dbReference>
<dbReference type="SUPFAM" id="SSF53474">
    <property type="entry name" value="alpha/beta-Hydrolases"/>
    <property type="match status" value="1"/>
</dbReference>
<dbReference type="PANTHER" id="PTHR43798">
    <property type="entry name" value="MONOACYLGLYCEROL LIPASE"/>
    <property type="match status" value="1"/>
</dbReference>
<dbReference type="GO" id="GO:0047372">
    <property type="term" value="F:monoacylglycerol lipase activity"/>
    <property type="evidence" value="ECO:0007669"/>
    <property type="project" value="TreeGrafter"/>
</dbReference>
<dbReference type="OrthoDB" id="27092at2"/>
<dbReference type="InterPro" id="IPR000073">
    <property type="entry name" value="AB_hydrolase_1"/>
</dbReference>
<keyword evidence="3" id="KW-1185">Reference proteome</keyword>
<dbReference type="Pfam" id="PF12697">
    <property type="entry name" value="Abhydrolase_6"/>
    <property type="match status" value="1"/>
</dbReference>
<evidence type="ECO:0000313" key="2">
    <source>
        <dbReference type="EMBL" id="TQN40962.1"/>
    </source>
</evidence>
<evidence type="ECO:0000313" key="3">
    <source>
        <dbReference type="Proteomes" id="UP000319865"/>
    </source>
</evidence>
<feature type="domain" description="AB hydrolase-1" evidence="1">
    <location>
        <begin position="14"/>
        <end position="253"/>
    </location>
</feature>
<sequence>MKLSAHRSGSGPPLVLVHGLGGSWRTWQPVLPGLSAEREVVAVDLPGFAGDTPPLPDPTLAALDDALQEWLVEEGLADAPLVGTSMGARMVLELSRRGIGRDNVALDPGGFWTDREATVFRTSIAASVALLRRIRPVLPALLGNPAGRTALLAQFSARPWALDADVVRTELEGYVASPSFDPVLDDLANGPKQEGAAPGAVSGRLTIGWGRRDRVTLARQAARALEAFPDAELHWFEHSGHFPLWDRPEETVRLVLDRTGS</sequence>
<proteinExistence type="predicted"/>
<evidence type="ECO:0000259" key="1">
    <source>
        <dbReference type="Pfam" id="PF12697"/>
    </source>
</evidence>
<comment type="caution">
    <text evidence="2">The sequence shown here is derived from an EMBL/GenBank/DDBJ whole genome shotgun (WGS) entry which is preliminary data.</text>
</comment>
<gene>
    <name evidence="2" type="ORF">FHU33_0314</name>
</gene>
<organism evidence="2 3">
    <name type="scientific">Blastococcus colisei</name>
    <dbReference type="NCBI Taxonomy" id="1564162"/>
    <lineage>
        <taxon>Bacteria</taxon>
        <taxon>Bacillati</taxon>
        <taxon>Actinomycetota</taxon>
        <taxon>Actinomycetes</taxon>
        <taxon>Geodermatophilales</taxon>
        <taxon>Geodermatophilaceae</taxon>
        <taxon>Blastococcus</taxon>
    </lineage>
</organism>
<dbReference type="EMBL" id="VFQE01000001">
    <property type="protein sequence ID" value="TQN40962.1"/>
    <property type="molecule type" value="Genomic_DNA"/>
</dbReference>
<dbReference type="Proteomes" id="UP000319865">
    <property type="component" value="Unassembled WGS sequence"/>
</dbReference>
<dbReference type="InterPro" id="IPR050266">
    <property type="entry name" value="AB_hydrolase_sf"/>
</dbReference>
<reference evidence="2 3" key="1">
    <citation type="submission" date="2019-06" db="EMBL/GenBank/DDBJ databases">
        <title>Sequencing the genomes of 1000 actinobacteria strains.</title>
        <authorList>
            <person name="Klenk H.-P."/>
        </authorList>
    </citation>
    <scope>NUCLEOTIDE SEQUENCE [LARGE SCALE GENOMIC DNA]</scope>
    <source>
        <strain evidence="2 3">DSM 46837</strain>
    </source>
</reference>
<dbReference type="Gene3D" id="3.40.50.1820">
    <property type="entry name" value="alpha/beta hydrolase"/>
    <property type="match status" value="1"/>
</dbReference>
<dbReference type="InterPro" id="IPR029058">
    <property type="entry name" value="AB_hydrolase_fold"/>
</dbReference>
<dbReference type="GO" id="GO:0046464">
    <property type="term" value="P:acylglycerol catabolic process"/>
    <property type="evidence" value="ECO:0007669"/>
    <property type="project" value="TreeGrafter"/>
</dbReference>
<protein>
    <submittedName>
        <fullName evidence="2">Pimeloyl-ACP methyl ester carboxylesterase</fullName>
    </submittedName>
</protein>